<dbReference type="Gene3D" id="3.40.50.620">
    <property type="entry name" value="HUPs"/>
    <property type="match status" value="2"/>
</dbReference>
<dbReference type="PANTHER" id="PTHR11956:SF5">
    <property type="entry name" value="ARGININE--TRNA LIGASE, CYTOPLASMIC"/>
    <property type="match status" value="1"/>
</dbReference>
<dbReference type="Proteomes" id="UP000585474">
    <property type="component" value="Unassembled WGS sequence"/>
</dbReference>
<protein>
    <recommendedName>
        <fullName evidence="2">arginine--tRNA ligase</fullName>
        <ecNumber evidence="2">6.1.1.19</ecNumber>
    </recommendedName>
    <alternativeName>
        <fullName evidence="8">Arginyl-tRNA synthetase</fullName>
    </alternativeName>
</protein>
<evidence type="ECO:0000256" key="2">
    <source>
        <dbReference type="ARBA" id="ARBA00012837"/>
    </source>
</evidence>
<dbReference type="PANTHER" id="PTHR11956">
    <property type="entry name" value="ARGINYL-TRNA SYNTHETASE"/>
    <property type="match status" value="1"/>
</dbReference>
<evidence type="ECO:0000256" key="10">
    <source>
        <dbReference type="RuleBase" id="RU363038"/>
    </source>
</evidence>
<dbReference type="InterPro" id="IPR001412">
    <property type="entry name" value="aa-tRNA-synth_I_CS"/>
</dbReference>
<dbReference type="GO" id="GO:0004814">
    <property type="term" value="F:arginine-tRNA ligase activity"/>
    <property type="evidence" value="ECO:0007669"/>
    <property type="project" value="UniProtKB-EC"/>
</dbReference>
<dbReference type="InterPro" id="IPR009080">
    <property type="entry name" value="tRNAsynth_Ia_anticodon-bd"/>
</dbReference>
<dbReference type="Gene3D" id="1.10.730.10">
    <property type="entry name" value="Isoleucyl-tRNA Synthetase, Domain 1"/>
    <property type="match status" value="1"/>
</dbReference>
<sequence length="548" mass="62112">MAADEENVGSLKQHLAKLFEASLRATVPDELDVEPLIAACNPRFGDYQCNNAMSLWTKIKGKGSEFTGPQPIGKAIMKNLPESEMIESCSIAGPGFVNVVLSKQWIAKSIQKMLTNGIETWSPKFPFKRAVVDFSSPNIAKEMHVGHLRSTIIGDTLSRMLEFSNVEVLRRNHVGDWGTQFGMLIEYLFEKFPNLEVVSDQAIGDLEAFYKASKQSFDSDPGFKERAQKAVVSLQGGEEKYRKAWAQICEISRRGYERVYQRLGIKLEEKFSAQWATSKRHQLLIPVYRYRLNEEKAEWMIYVTDVGQREHFEMLFTAAKKAGWLPASDNIYPKTSHVGFGLVLGEDGKRFRTRSTEVVRLVDLLDEAKSRCKAALVERGKAVEWTEEELEQTAEAVGYGAVKYADLKNNRLTNYTFNFDQMLNDKGNTAVYLLYAHARICSIIRKSGKDIEELKKTATLVLGHPDERVLGLHLLQFAEIVEEACINLLPNVLCEYLYNLSEYFTRFYSNCQVVGSAEETSRLLLCEATAVVMRKSFHLLGIVPVYKI</sequence>
<dbReference type="GO" id="GO:0009791">
    <property type="term" value="P:post-embryonic development"/>
    <property type="evidence" value="ECO:0007669"/>
    <property type="project" value="UniProtKB-ARBA"/>
</dbReference>
<dbReference type="Pfam" id="PF03485">
    <property type="entry name" value="Arg_tRNA_synt_N"/>
    <property type="match status" value="1"/>
</dbReference>
<dbReference type="EC" id="6.1.1.19" evidence="2"/>
<feature type="domain" description="DALR anticodon binding" evidence="11">
    <location>
        <begin position="433"/>
        <end position="548"/>
    </location>
</feature>
<dbReference type="GO" id="GO:0005737">
    <property type="term" value="C:cytoplasm"/>
    <property type="evidence" value="ECO:0007669"/>
    <property type="project" value="InterPro"/>
</dbReference>
<evidence type="ECO:0000256" key="7">
    <source>
        <dbReference type="ARBA" id="ARBA00023146"/>
    </source>
</evidence>
<dbReference type="EMBL" id="BJWL01000192">
    <property type="protein sequence ID" value="GFS33632.1"/>
    <property type="molecule type" value="Genomic_DNA"/>
</dbReference>
<proteinExistence type="inferred from homology"/>
<dbReference type="InterPro" id="IPR014729">
    <property type="entry name" value="Rossmann-like_a/b/a_fold"/>
</dbReference>
<keyword evidence="5 10" id="KW-0067">ATP-binding</keyword>
<dbReference type="InterPro" id="IPR005148">
    <property type="entry name" value="Arg-tRNA-synth_N"/>
</dbReference>
<evidence type="ECO:0000256" key="5">
    <source>
        <dbReference type="ARBA" id="ARBA00022840"/>
    </source>
</evidence>
<keyword evidence="7 10" id="KW-0030">Aminoacyl-tRNA synthetase</keyword>
<dbReference type="SUPFAM" id="SSF52374">
    <property type="entry name" value="Nucleotidylyl transferase"/>
    <property type="match status" value="1"/>
</dbReference>
<dbReference type="SUPFAM" id="SSF55190">
    <property type="entry name" value="Arginyl-tRNA synthetase (ArgRS), N-terminal 'additional' domain"/>
    <property type="match status" value="1"/>
</dbReference>
<gene>
    <name evidence="13" type="ORF">Acr_00g0029730</name>
</gene>
<dbReference type="Gene3D" id="3.30.1360.70">
    <property type="entry name" value="Arginyl tRNA synthetase N-terminal domain"/>
    <property type="match status" value="1"/>
</dbReference>
<dbReference type="SMART" id="SM01016">
    <property type="entry name" value="Arg_tRNA_synt_N"/>
    <property type="match status" value="1"/>
</dbReference>
<dbReference type="PRINTS" id="PR01038">
    <property type="entry name" value="TRNASYNTHARG"/>
</dbReference>
<comment type="similarity">
    <text evidence="1 10">Belongs to the class-I aminoacyl-tRNA synthetase family.</text>
</comment>
<keyword evidence="6 10" id="KW-0648">Protein biosynthesis</keyword>
<comment type="catalytic activity">
    <reaction evidence="9">
        <text>tRNA(Arg) + L-arginine + ATP = L-arginyl-tRNA(Arg) + AMP + diphosphate</text>
        <dbReference type="Rhea" id="RHEA:20301"/>
        <dbReference type="Rhea" id="RHEA-COMP:9658"/>
        <dbReference type="Rhea" id="RHEA-COMP:9673"/>
        <dbReference type="ChEBI" id="CHEBI:30616"/>
        <dbReference type="ChEBI" id="CHEBI:32682"/>
        <dbReference type="ChEBI" id="CHEBI:33019"/>
        <dbReference type="ChEBI" id="CHEBI:78442"/>
        <dbReference type="ChEBI" id="CHEBI:78513"/>
        <dbReference type="ChEBI" id="CHEBI:456215"/>
        <dbReference type="EC" id="6.1.1.19"/>
    </reaction>
</comment>
<evidence type="ECO:0000256" key="3">
    <source>
        <dbReference type="ARBA" id="ARBA00022598"/>
    </source>
</evidence>
<feature type="domain" description="Arginyl tRNA synthetase N-terminal" evidence="12">
    <location>
        <begin position="13"/>
        <end position="101"/>
    </location>
</feature>
<evidence type="ECO:0000256" key="4">
    <source>
        <dbReference type="ARBA" id="ARBA00022741"/>
    </source>
</evidence>
<dbReference type="CDD" id="cd07956">
    <property type="entry name" value="Anticodon_Ia_Arg"/>
    <property type="match status" value="1"/>
</dbReference>
<organism evidence="13 14">
    <name type="scientific">Actinidia rufa</name>
    <dbReference type="NCBI Taxonomy" id="165716"/>
    <lineage>
        <taxon>Eukaryota</taxon>
        <taxon>Viridiplantae</taxon>
        <taxon>Streptophyta</taxon>
        <taxon>Embryophyta</taxon>
        <taxon>Tracheophyta</taxon>
        <taxon>Spermatophyta</taxon>
        <taxon>Magnoliopsida</taxon>
        <taxon>eudicotyledons</taxon>
        <taxon>Gunneridae</taxon>
        <taxon>Pentapetalae</taxon>
        <taxon>asterids</taxon>
        <taxon>Ericales</taxon>
        <taxon>Actinidiaceae</taxon>
        <taxon>Actinidia</taxon>
    </lineage>
</organism>
<evidence type="ECO:0000259" key="11">
    <source>
        <dbReference type="SMART" id="SM00836"/>
    </source>
</evidence>
<dbReference type="Pfam" id="PF00750">
    <property type="entry name" value="tRNA-synt_1d"/>
    <property type="match status" value="2"/>
</dbReference>
<evidence type="ECO:0000256" key="6">
    <source>
        <dbReference type="ARBA" id="ARBA00022917"/>
    </source>
</evidence>
<keyword evidence="14" id="KW-1185">Reference proteome</keyword>
<dbReference type="OrthoDB" id="68056at2759"/>
<keyword evidence="4 10" id="KW-0547">Nucleotide-binding</keyword>
<dbReference type="GO" id="GO:0005524">
    <property type="term" value="F:ATP binding"/>
    <property type="evidence" value="ECO:0007669"/>
    <property type="project" value="UniProtKB-KW"/>
</dbReference>
<dbReference type="FunFam" id="3.30.1360.70:FF:000002">
    <property type="entry name" value="arginine--tRNA ligase, cytoplasmic"/>
    <property type="match status" value="1"/>
</dbReference>
<dbReference type="SMART" id="SM00836">
    <property type="entry name" value="DALR_1"/>
    <property type="match status" value="1"/>
</dbReference>
<dbReference type="FunFam" id="1.10.730.10:FF:000017">
    <property type="entry name" value="Arginine--tRNA ligase, chloroplastic/mitochondrial"/>
    <property type="match status" value="1"/>
</dbReference>
<keyword evidence="3 10" id="KW-0436">Ligase</keyword>
<evidence type="ECO:0000256" key="1">
    <source>
        <dbReference type="ARBA" id="ARBA00005594"/>
    </source>
</evidence>
<dbReference type="InterPro" id="IPR008909">
    <property type="entry name" value="DALR_anticod-bd"/>
</dbReference>
<comment type="caution">
    <text evidence="13">The sequence shown here is derived from an EMBL/GenBank/DDBJ whole genome shotgun (WGS) entry which is preliminary data.</text>
</comment>
<reference evidence="14" key="1">
    <citation type="submission" date="2019-07" db="EMBL/GenBank/DDBJ databases">
        <title>De Novo Assembly of kiwifruit Actinidia rufa.</title>
        <authorList>
            <person name="Sugita-Konishi S."/>
            <person name="Sato K."/>
            <person name="Mori E."/>
            <person name="Abe Y."/>
            <person name="Kisaki G."/>
            <person name="Hamano K."/>
            <person name="Suezawa K."/>
            <person name="Otani M."/>
            <person name="Fukuda T."/>
            <person name="Manabe T."/>
            <person name="Gomi K."/>
            <person name="Tabuchi M."/>
            <person name="Akimitsu K."/>
            <person name="Kataoka I."/>
        </authorList>
    </citation>
    <scope>NUCLEOTIDE SEQUENCE [LARGE SCALE GENOMIC DNA]</scope>
    <source>
        <strain evidence="14">cv. Fuchu</strain>
    </source>
</reference>
<evidence type="ECO:0000313" key="13">
    <source>
        <dbReference type="EMBL" id="GFS33632.1"/>
    </source>
</evidence>
<evidence type="ECO:0000259" key="12">
    <source>
        <dbReference type="SMART" id="SM01016"/>
    </source>
</evidence>
<dbReference type="GO" id="GO:0006420">
    <property type="term" value="P:arginyl-tRNA aminoacylation"/>
    <property type="evidence" value="ECO:0007669"/>
    <property type="project" value="InterPro"/>
</dbReference>
<dbReference type="AlphaFoldDB" id="A0A7J0DGH1"/>
<dbReference type="InterPro" id="IPR036695">
    <property type="entry name" value="Arg-tRNA-synth_N_sf"/>
</dbReference>
<evidence type="ECO:0000313" key="14">
    <source>
        <dbReference type="Proteomes" id="UP000585474"/>
    </source>
</evidence>
<dbReference type="InterPro" id="IPR001278">
    <property type="entry name" value="Arg-tRNA-ligase"/>
</dbReference>
<dbReference type="PROSITE" id="PS00178">
    <property type="entry name" value="AA_TRNA_LIGASE_I"/>
    <property type="match status" value="1"/>
</dbReference>
<evidence type="ECO:0000256" key="9">
    <source>
        <dbReference type="ARBA" id="ARBA00049339"/>
    </source>
</evidence>
<dbReference type="GO" id="GO:0048608">
    <property type="term" value="P:reproductive structure development"/>
    <property type="evidence" value="ECO:0007669"/>
    <property type="project" value="UniProtKB-ARBA"/>
</dbReference>
<accession>A0A7J0DGH1</accession>
<dbReference type="InterPro" id="IPR035684">
    <property type="entry name" value="ArgRS_core"/>
</dbReference>
<dbReference type="Pfam" id="PF05746">
    <property type="entry name" value="DALR_1"/>
    <property type="match status" value="1"/>
</dbReference>
<dbReference type="SUPFAM" id="SSF47323">
    <property type="entry name" value="Anticodon-binding domain of a subclass of class I aminoacyl-tRNA synthetases"/>
    <property type="match status" value="1"/>
</dbReference>
<evidence type="ECO:0000256" key="8">
    <source>
        <dbReference type="ARBA" id="ARBA00033033"/>
    </source>
</evidence>
<name>A0A7J0DGH1_9ERIC</name>